<dbReference type="EMBL" id="VFOL01000001">
    <property type="protein sequence ID" value="TQL37450.1"/>
    <property type="molecule type" value="Genomic_DNA"/>
</dbReference>
<dbReference type="InterPro" id="IPR029063">
    <property type="entry name" value="SAM-dependent_MTases_sf"/>
</dbReference>
<keyword evidence="2" id="KW-0489">Methyltransferase</keyword>
<dbReference type="InterPro" id="IPR006764">
    <property type="entry name" value="SAM_dep_MeTrfase_SAV2177_type"/>
</dbReference>
<dbReference type="Gene3D" id="3.40.50.150">
    <property type="entry name" value="Vaccinia Virus protein VP39"/>
    <property type="match status" value="1"/>
</dbReference>
<dbReference type="PIRSF" id="PIRSF017393">
    <property type="entry name" value="MTase_SAV2177"/>
    <property type="match status" value="1"/>
</dbReference>
<dbReference type="Proteomes" id="UP000677457">
    <property type="component" value="Unassembled WGS sequence"/>
</dbReference>
<accession>A0A542XNT4</accession>
<sequence>MSEPQIPNSGRIIDHWLGGTHHYPADAAAASEFAGLYPGFPQVYRTLREFVGRAVRAVADEGVDQFLVLGAGIPTQGNVHEVVPRARVLYTDIDPANIALGREILATTPGVDYAYCDASDPGTLDQESAERILDLTARLGVVVVGISTSLEDGALQDTLSDLFDWAPPGSFLVADFDGEALASLPTILAKILDQAGQPLHLRGPDRIRPLLGRWQLTDDGICAVDVWRSPTPHPDKVFVYGCVSHKPYEMSQ</sequence>
<proteinExistence type="predicted"/>
<dbReference type="RefSeq" id="WP_016813402.1">
    <property type="nucleotide sequence ID" value="NZ_BOQM01000043.1"/>
</dbReference>
<organism evidence="2 3">
    <name type="scientific">Salinispora arenicola</name>
    <dbReference type="NCBI Taxonomy" id="168697"/>
    <lineage>
        <taxon>Bacteria</taxon>
        <taxon>Bacillati</taxon>
        <taxon>Actinomycetota</taxon>
        <taxon>Actinomycetes</taxon>
        <taxon>Micromonosporales</taxon>
        <taxon>Micromonosporaceae</taxon>
        <taxon>Salinispora</taxon>
    </lineage>
</organism>
<evidence type="ECO:0000313" key="2">
    <source>
        <dbReference type="EMBL" id="TQL37450.1"/>
    </source>
</evidence>
<protein>
    <submittedName>
        <fullName evidence="2">S-adenosyl methyltransferase</fullName>
    </submittedName>
</protein>
<reference evidence="2 3" key="1">
    <citation type="submission" date="2019-06" db="EMBL/GenBank/DDBJ databases">
        <title>Sequencing the genomes of 1000 actinobacteria strains.</title>
        <authorList>
            <person name="Klenk H.-P."/>
        </authorList>
    </citation>
    <scope>NUCLEOTIDE SEQUENCE [LARGE SCALE GENOMIC DNA]</scope>
    <source>
        <strain evidence="2 3">DSM 44819</strain>
    </source>
</reference>
<dbReference type="GeneID" id="93771846"/>
<comment type="caution">
    <text evidence="2">The sequence shown here is derived from an EMBL/GenBank/DDBJ whole genome shotgun (WGS) entry which is preliminary data.</text>
</comment>
<reference evidence="1 4" key="2">
    <citation type="submission" date="2021-03" db="EMBL/GenBank/DDBJ databases">
        <title>Whole genome shotgun sequence of Salinispora arenicola NBRC 105043.</title>
        <authorList>
            <person name="Komaki H."/>
            <person name="Tamura T."/>
        </authorList>
    </citation>
    <scope>NUCLEOTIDE SEQUENCE [LARGE SCALE GENOMIC DNA]</scope>
    <source>
        <strain evidence="1 4">NBRC 105043</strain>
    </source>
</reference>
<dbReference type="GO" id="GO:0032259">
    <property type="term" value="P:methylation"/>
    <property type="evidence" value="ECO:0007669"/>
    <property type="project" value="UniProtKB-KW"/>
</dbReference>
<evidence type="ECO:0000313" key="4">
    <source>
        <dbReference type="Proteomes" id="UP000677457"/>
    </source>
</evidence>
<dbReference type="SUPFAM" id="SSF53335">
    <property type="entry name" value="S-adenosyl-L-methionine-dependent methyltransferases"/>
    <property type="match status" value="1"/>
</dbReference>
<gene>
    <name evidence="2" type="ORF">FB564_2603</name>
    <name evidence="1" type="ORF">Sar04_42600</name>
</gene>
<name>A0A542XNT4_SALAC</name>
<keyword evidence="4" id="KW-1185">Reference proteome</keyword>
<dbReference type="Proteomes" id="UP000315983">
    <property type="component" value="Unassembled WGS sequence"/>
</dbReference>
<dbReference type="GO" id="GO:0008168">
    <property type="term" value="F:methyltransferase activity"/>
    <property type="evidence" value="ECO:0007669"/>
    <property type="project" value="UniProtKB-KW"/>
</dbReference>
<evidence type="ECO:0000313" key="1">
    <source>
        <dbReference type="EMBL" id="GIM87524.1"/>
    </source>
</evidence>
<dbReference type="EMBL" id="BOQM01000043">
    <property type="protein sequence ID" value="GIM87524.1"/>
    <property type="molecule type" value="Genomic_DNA"/>
</dbReference>
<keyword evidence="2" id="KW-0808">Transferase</keyword>
<dbReference type="Pfam" id="PF04672">
    <property type="entry name" value="Methyltransf_19"/>
    <property type="match status" value="1"/>
</dbReference>
<evidence type="ECO:0000313" key="3">
    <source>
        <dbReference type="Proteomes" id="UP000315983"/>
    </source>
</evidence>
<dbReference type="AlphaFoldDB" id="A0A542XNT4"/>